<evidence type="ECO:0000259" key="2">
    <source>
        <dbReference type="Pfam" id="PF24924"/>
    </source>
</evidence>
<gene>
    <name evidence="3" type="ORF">EPI10_018610</name>
</gene>
<accession>A0A5B6UGE8</accession>
<dbReference type="OrthoDB" id="984336at2759"/>
<comment type="caution">
    <text evidence="3">The sequence shown here is derived from an EMBL/GenBank/DDBJ whole genome shotgun (WGS) entry which is preliminary data.</text>
</comment>
<organism evidence="3 4">
    <name type="scientific">Gossypium australe</name>
    <dbReference type="NCBI Taxonomy" id="47621"/>
    <lineage>
        <taxon>Eukaryota</taxon>
        <taxon>Viridiplantae</taxon>
        <taxon>Streptophyta</taxon>
        <taxon>Embryophyta</taxon>
        <taxon>Tracheophyta</taxon>
        <taxon>Spermatophyta</taxon>
        <taxon>Magnoliopsida</taxon>
        <taxon>eudicotyledons</taxon>
        <taxon>Gunneridae</taxon>
        <taxon>Pentapetalae</taxon>
        <taxon>rosids</taxon>
        <taxon>malvids</taxon>
        <taxon>Malvales</taxon>
        <taxon>Malvaceae</taxon>
        <taxon>Malvoideae</taxon>
        <taxon>Gossypium</taxon>
    </lineage>
</organism>
<feature type="region of interest" description="Disordered" evidence="1">
    <location>
        <begin position="484"/>
        <end position="504"/>
    </location>
</feature>
<name>A0A5B6UGE8_9ROSI</name>
<dbReference type="Pfam" id="PF24924">
    <property type="entry name" value="DUF7745"/>
    <property type="match status" value="1"/>
</dbReference>
<dbReference type="PANTHER" id="PTHR48200:SF1">
    <property type="entry name" value="AMINOTRANSFERASE-LIKE PLANT MOBILE DOMAIN-CONTAINING PROTEIN"/>
    <property type="match status" value="1"/>
</dbReference>
<keyword evidence="4" id="KW-1185">Reference proteome</keyword>
<dbReference type="PANTHER" id="PTHR48200">
    <property type="entry name" value="PROTEIN, PUTATIVE-RELATED"/>
    <property type="match status" value="1"/>
</dbReference>
<protein>
    <submittedName>
        <fullName evidence="3">Myosin heavy chain-like</fullName>
    </submittedName>
</protein>
<dbReference type="Proteomes" id="UP000325315">
    <property type="component" value="Unassembled WGS sequence"/>
</dbReference>
<proteinExistence type="predicted"/>
<feature type="domain" description="DUF7745" evidence="2">
    <location>
        <begin position="55"/>
        <end position="398"/>
    </location>
</feature>
<dbReference type="EMBL" id="SMMG02000012">
    <property type="protein sequence ID" value="KAA3455604.1"/>
    <property type="molecule type" value="Genomic_DNA"/>
</dbReference>
<reference evidence="3" key="1">
    <citation type="submission" date="2019-08" db="EMBL/GenBank/DDBJ databases">
        <authorList>
            <person name="Liu F."/>
        </authorList>
    </citation>
    <scope>NUCLEOTIDE SEQUENCE [LARGE SCALE GENOMIC DNA]</scope>
    <source>
        <strain evidence="3">PA1801</strain>
        <tissue evidence="3">Leaf</tissue>
    </source>
</reference>
<sequence>MENDFLDKVGDNTAVQTWSEMTQLEKGDSLDARHVSELRDYTRINVTQNNLYELKAIWDQWNDETKGSFCQIYGDLPYLLNVKVDEQLFRAITQFWNPAYNCFTFGKVDLVPTIEEYTALLHCPRVQADRIYSRATYVPAFWKKLMSITGMSEQWITARIKQKGECKCIPWRNLRDLILTHPDISKRVDVFALSIYGLMLFPRIKGATPVPAILAETFRSLNACRKSGEGRFVGCAQLLLVWFHSHFWKVDKVPCRAFTYNYAPLKEIAATPRRDDVSEENWIALLKNLQEGDIEWRAPWFIPNEILFRCGSFDWVPLLGVWGATGYAPLLVLRQYGSRQFIPVTHGLAQCDFPYKGENYKKRVKEISTAWNQVCRMKKLTAGSRTTPEYSVWISRRINDNTPGPSLEDERSVEEYLQVIPSEMEIIKQDFEKQNRELEKRIEQLEEENMYLELDVEVQKMEAKKQKKGKNKAEEDLDSLKTDYKKMRMSMRTAGLGKTSEEWQ</sequence>
<evidence type="ECO:0000313" key="3">
    <source>
        <dbReference type="EMBL" id="KAA3455604.1"/>
    </source>
</evidence>
<dbReference type="AlphaFoldDB" id="A0A5B6UGE8"/>
<dbReference type="InterPro" id="IPR056647">
    <property type="entry name" value="DUF7745"/>
</dbReference>
<evidence type="ECO:0000256" key="1">
    <source>
        <dbReference type="SAM" id="MobiDB-lite"/>
    </source>
</evidence>
<evidence type="ECO:0000313" key="4">
    <source>
        <dbReference type="Proteomes" id="UP000325315"/>
    </source>
</evidence>